<keyword evidence="2" id="KW-0479">Metal-binding</keyword>
<feature type="domain" description="DDE Tnp4" evidence="3">
    <location>
        <begin position="8"/>
        <end position="73"/>
    </location>
</feature>
<dbReference type="AlphaFoldDB" id="A0A162WMZ5"/>
<dbReference type="Proteomes" id="UP000077315">
    <property type="component" value="Unassembled WGS sequence"/>
</dbReference>
<dbReference type="OrthoDB" id="2276543at2759"/>
<protein>
    <recommendedName>
        <fullName evidence="3">DDE Tnp4 domain-containing protein</fullName>
    </recommendedName>
</protein>
<dbReference type="Pfam" id="PF13359">
    <property type="entry name" value="DDE_Tnp_4"/>
    <property type="match status" value="1"/>
</dbReference>
<evidence type="ECO:0000256" key="2">
    <source>
        <dbReference type="ARBA" id="ARBA00022723"/>
    </source>
</evidence>
<proteinExistence type="predicted"/>
<dbReference type="RefSeq" id="XP_018287205.1">
    <property type="nucleotide sequence ID" value="XM_018428522.1"/>
</dbReference>
<evidence type="ECO:0000256" key="1">
    <source>
        <dbReference type="ARBA" id="ARBA00001968"/>
    </source>
</evidence>
<dbReference type="VEuPathDB" id="FungiDB:PHYBLDRAFT_116486"/>
<comment type="cofactor">
    <cofactor evidence="1">
        <name>a divalent metal cation</name>
        <dbReference type="ChEBI" id="CHEBI:60240"/>
    </cofactor>
</comment>
<accession>A0A162WMZ5</accession>
<keyword evidence="5" id="KW-1185">Reference proteome</keyword>
<name>A0A162WMZ5_PHYB8</name>
<evidence type="ECO:0000313" key="4">
    <source>
        <dbReference type="EMBL" id="OAD69165.1"/>
    </source>
</evidence>
<organism evidence="4 5">
    <name type="scientific">Phycomyces blakesleeanus (strain ATCC 8743b / DSM 1359 / FGSC 10004 / NBRC 33097 / NRRL 1555)</name>
    <dbReference type="NCBI Taxonomy" id="763407"/>
    <lineage>
        <taxon>Eukaryota</taxon>
        <taxon>Fungi</taxon>
        <taxon>Fungi incertae sedis</taxon>
        <taxon>Mucoromycota</taxon>
        <taxon>Mucoromycotina</taxon>
        <taxon>Mucoromycetes</taxon>
        <taxon>Mucorales</taxon>
        <taxon>Phycomycetaceae</taxon>
        <taxon>Phycomyces</taxon>
    </lineage>
</organism>
<gene>
    <name evidence="4" type="ORF">PHYBLDRAFT_116486</name>
</gene>
<dbReference type="GeneID" id="28989428"/>
<evidence type="ECO:0000259" key="3">
    <source>
        <dbReference type="Pfam" id="PF13359"/>
    </source>
</evidence>
<evidence type="ECO:0000313" key="5">
    <source>
        <dbReference type="Proteomes" id="UP000077315"/>
    </source>
</evidence>
<dbReference type="GO" id="GO:0046872">
    <property type="term" value="F:metal ion binding"/>
    <property type="evidence" value="ECO:0007669"/>
    <property type="project" value="UniProtKB-KW"/>
</dbReference>
<sequence>MARNPGQYFSGDQYLLGDLAYAPSHIIISTYKKPQNGLISAENKQFNYKHVNAQVKIEHCIGILKGRFQSLKSLWILVKNKYDVAKIGI</sequence>
<dbReference type="InParanoid" id="A0A162WMZ5"/>
<reference evidence="5" key="1">
    <citation type="submission" date="2015-06" db="EMBL/GenBank/DDBJ databases">
        <title>Expansion of signal transduction pathways in fungi by whole-genome duplication.</title>
        <authorList>
            <consortium name="DOE Joint Genome Institute"/>
            <person name="Corrochano L.M."/>
            <person name="Kuo A."/>
            <person name="Marcet-Houben M."/>
            <person name="Polaino S."/>
            <person name="Salamov A."/>
            <person name="Villalobos J.M."/>
            <person name="Alvarez M.I."/>
            <person name="Avalos J."/>
            <person name="Benito E.P."/>
            <person name="Benoit I."/>
            <person name="Burger G."/>
            <person name="Camino L.P."/>
            <person name="Canovas D."/>
            <person name="Cerda-Olmedo E."/>
            <person name="Cheng J.-F."/>
            <person name="Dominguez A."/>
            <person name="Elias M."/>
            <person name="Eslava A.P."/>
            <person name="Glaser F."/>
            <person name="Grimwood J."/>
            <person name="Gutierrez G."/>
            <person name="Heitman J."/>
            <person name="Henrissat B."/>
            <person name="Iturriaga E.A."/>
            <person name="Lang B.F."/>
            <person name="Lavin J.L."/>
            <person name="Lee S."/>
            <person name="Li W."/>
            <person name="Lindquist E."/>
            <person name="Lopez-Garcia S."/>
            <person name="Luque E.M."/>
            <person name="Marcos A.T."/>
            <person name="Martin J."/>
            <person name="McCluskey K."/>
            <person name="Medina H.R."/>
            <person name="Miralles-Duran A."/>
            <person name="Miyazaki A."/>
            <person name="Munoz-Torres E."/>
            <person name="Oguiza J.A."/>
            <person name="Ohm R."/>
            <person name="Olmedo M."/>
            <person name="Orejas M."/>
            <person name="Ortiz-Castellanos L."/>
            <person name="Pisabarro A.G."/>
            <person name="Rodriguez-Romero J."/>
            <person name="Ruiz-Herrera J."/>
            <person name="Ruiz-Vazquez R."/>
            <person name="Sanz C."/>
            <person name="Schackwitz W."/>
            <person name="Schmutz J."/>
            <person name="Shahriari M."/>
            <person name="Shelest E."/>
            <person name="Silva-Franco F."/>
            <person name="Soanes D."/>
            <person name="Syed K."/>
            <person name="Tagua V.G."/>
            <person name="Talbot N.J."/>
            <person name="Thon M."/>
            <person name="De vries R.P."/>
            <person name="Wiebenga A."/>
            <person name="Yadav J.S."/>
            <person name="Braun E.L."/>
            <person name="Baker S."/>
            <person name="Garre V."/>
            <person name="Horwitz B."/>
            <person name="Torres-Martinez S."/>
            <person name="Idnurm A."/>
            <person name="Herrera-Estrella A."/>
            <person name="Gabaldon T."/>
            <person name="Grigoriev I.V."/>
        </authorList>
    </citation>
    <scope>NUCLEOTIDE SEQUENCE [LARGE SCALE GENOMIC DNA]</scope>
    <source>
        <strain evidence="5">NRRL 1555(-)</strain>
    </source>
</reference>
<dbReference type="EMBL" id="KV440992">
    <property type="protein sequence ID" value="OAD69165.1"/>
    <property type="molecule type" value="Genomic_DNA"/>
</dbReference>
<dbReference type="InterPro" id="IPR027806">
    <property type="entry name" value="HARBI1_dom"/>
</dbReference>